<dbReference type="EMBL" id="KV875107">
    <property type="protein sequence ID" value="OIW23231.1"/>
    <property type="molecule type" value="Genomic_DNA"/>
</dbReference>
<keyword evidence="3" id="KW-1185">Reference proteome</keyword>
<feature type="region of interest" description="Disordered" evidence="1">
    <location>
        <begin position="184"/>
        <end position="214"/>
    </location>
</feature>
<dbReference type="InParanoid" id="A0A1J7I6G3"/>
<feature type="compositionally biased region" description="Polar residues" evidence="1">
    <location>
        <begin position="58"/>
        <end position="75"/>
    </location>
</feature>
<evidence type="ECO:0000256" key="1">
    <source>
        <dbReference type="SAM" id="MobiDB-lite"/>
    </source>
</evidence>
<gene>
    <name evidence="2" type="ORF">CONLIGDRAFT_686670</name>
</gene>
<organism evidence="2 3">
    <name type="scientific">Coniochaeta ligniaria NRRL 30616</name>
    <dbReference type="NCBI Taxonomy" id="1408157"/>
    <lineage>
        <taxon>Eukaryota</taxon>
        <taxon>Fungi</taxon>
        <taxon>Dikarya</taxon>
        <taxon>Ascomycota</taxon>
        <taxon>Pezizomycotina</taxon>
        <taxon>Sordariomycetes</taxon>
        <taxon>Sordariomycetidae</taxon>
        <taxon>Coniochaetales</taxon>
        <taxon>Coniochaetaceae</taxon>
        <taxon>Coniochaeta</taxon>
    </lineage>
</organism>
<dbReference type="Proteomes" id="UP000182658">
    <property type="component" value="Unassembled WGS sequence"/>
</dbReference>
<evidence type="ECO:0000313" key="3">
    <source>
        <dbReference type="Proteomes" id="UP000182658"/>
    </source>
</evidence>
<reference evidence="2 3" key="1">
    <citation type="submission" date="2016-10" db="EMBL/GenBank/DDBJ databases">
        <title>Draft genome sequence of Coniochaeta ligniaria NRRL30616, a lignocellulolytic fungus for bioabatement of inhibitors in plant biomass hydrolysates.</title>
        <authorList>
            <consortium name="DOE Joint Genome Institute"/>
            <person name="Jimenez D.J."/>
            <person name="Hector R.E."/>
            <person name="Riley R."/>
            <person name="Sun H."/>
            <person name="Grigoriev I.V."/>
            <person name="Van Elsas J.D."/>
            <person name="Nichols N.N."/>
        </authorList>
    </citation>
    <scope>NUCLEOTIDE SEQUENCE [LARGE SCALE GENOMIC DNA]</scope>
    <source>
        <strain evidence="2 3">NRRL 30616</strain>
    </source>
</reference>
<name>A0A1J7I6G3_9PEZI</name>
<protein>
    <submittedName>
        <fullName evidence="2">Uncharacterized protein</fullName>
    </submittedName>
</protein>
<accession>A0A1J7I6G3</accession>
<sequence length="639" mass="69653">MTSNPPITTAATPATYGVQTRLSTATARLGTPVATSIPAAASSSSAADRQQRLHKGQVASQRSATAPPAQSTPGNNPKKRGITTSERALRNKRYLDQHWGKNGYLPPPQFIRDRDAGKTLNLNSIQLSYMKTITQTCLIYGQRLQPLWEEGGELLEAMVRTSGDSRPLWSSNVPKIALDIMKKRDPGSHTSESPSLELGQSSSMVNTTTEDDDTLMEDNPFMEEDTIVEDKPVVGDTTPVEKQIDQPPHQNQHPSPYIQEPPISPLLRSKIPITEQEAIAELASIRQEYMTNDVTKTAHSLQSELEALRCRAVQHNRRRILVLDRLLQTDPEAAARLRGDKQNHLPRPWIHWTEEQLTQVLLSDDGAATPAGLRSLTGGPTNGEPEATDADVMASSPTLSDFFSYNPAKYAAATPAGLLSLTGPPAHGEPEATEVDVMLSLQKLSDFFRTNPAQYTMESLQSELARHKESEEDIATGMKRAQEAAESDQELLRKAKKRLAKRQKALTQFTSTLDGVRRASNPAPLDSDCDSDTDSATRLSSLQSHHTTLRSLEAQLEVDRAGLVKAIEEANTLLDEILGSINAGMGAMAALEETKARLDEKGAELQGQLPLYTVIDGLIKNMVPAPADPTAPRAKGVEA</sequence>
<feature type="compositionally biased region" description="Polar residues" evidence="1">
    <location>
        <begin position="188"/>
        <end position="206"/>
    </location>
</feature>
<feature type="region of interest" description="Disordered" evidence="1">
    <location>
        <begin position="40"/>
        <end position="83"/>
    </location>
</feature>
<feature type="region of interest" description="Disordered" evidence="1">
    <location>
        <begin position="238"/>
        <end position="258"/>
    </location>
</feature>
<evidence type="ECO:0000313" key="2">
    <source>
        <dbReference type="EMBL" id="OIW23231.1"/>
    </source>
</evidence>
<feature type="region of interest" description="Disordered" evidence="1">
    <location>
        <begin position="516"/>
        <end position="544"/>
    </location>
</feature>
<proteinExistence type="predicted"/>
<dbReference type="AlphaFoldDB" id="A0A1J7I6G3"/>